<evidence type="ECO:0000313" key="5">
    <source>
        <dbReference type="Proteomes" id="UP001445472"/>
    </source>
</evidence>
<protein>
    <submittedName>
        <fullName evidence="4">ABC transporter substrate-binding protein</fullName>
    </submittedName>
</protein>
<name>A0ABV1UPV1_9ACTN</name>
<accession>A0ABV1UPV1</accession>
<dbReference type="InterPro" id="IPR002491">
    <property type="entry name" value="ABC_transptr_periplasmic_BD"/>
</dbReference>
<feature type="chain" id="PRO_5046199741" evidence="2">
    <location>
        <begin position="36"/>
        <end position="419"/>
    </location>
</feature>
<comment type="similarity">
    <text evidence="1">Belongs to the bacterial solute-binding protein 8 family.</text>
</comment>
<gene>
    <name evidence="4" type="ORF">ABT276_04630</name>
</gene>
<dbReference type="InterPro" id="IPR050902">
    <property type="entry name" value="ABC_Transporter_SBP"/>
</dbReference>
<feature type="domain" description="Fe/B12 periplasmic-binding" evidence="3">
    <location>
        <begin position="131"/>
        <end position="404"/>
    </location>
</feature>
<organism evidence="4 5">
    <name type="scientific">Streptomyces xantholiticus</name>
    <dbReference type="NCBI Taxonomy" id="68285"/>
    <lineage>
        <taxon>Bacteria</taxon>
        <taxon>Bacillati</taxon>
        <taxon>Actinomycetota</taxon>
        <taxon>Actinomycetes</taxon>
        <taxon>Kitasatosporales</taxon>
        <taxon>Streptomycetaceae</taxon>
        <taxon>Streptomyces</taxon>
    </lineage>
</organism>
<dbReference type="Pfam" id="PF01497">
    <property type="entry name" value="Peripla_BP_2"/>
    <property type="match status" value="1"/>
</dbReference>
<feature type="signal peptide" evidence="2">
    <location>
        <begin position="1"/>
        <end position="35"/>
    </location>
</feature>
<dbReference type="RefSeq" id="WP_351975058.1">
    <property type="nucleotide sequence ID" value="NZ_JBEPBX010000003.1"/>
</dbReference>
<sequence>MPGALVPVRPATPLRRGSAAAAALLALSLTLTSCGADGSAPPAGSRGPGAASGGCVSDFDPGKDYFPVKSTVEHAENFTLRYEKSYQVLTVKEPYPQGKPESYVLVRCGAPKPKLTGDLAGAQQITVPVKSLYSASTTHLPLLTETGTLDVLTGVGNGAFVSSAEVRKRVASGRVAEFAKDNTLNAEQVIGARPDVLMTGGTDDPQYPKLRQAGIGVVANAEWLEPSPLGRAEWVKAMAALTGAEKRAGEVFDTVEKDYRAVTAKAAKAARTGEPVKVLPGTMYQGTWSMASGGSYVGQLIRDAGGAHPWAGDKSTGNLQLSFEAVYAKGGDAKTWLVGEQWKSTADAVKADRRYGTLAAVKTGEVWSNTKALGPEGGNDFYERGVLRPDLVLADLFAVLHPGEAPDHAFTFYAKIPRA</sequence>
<proteinExistence type="inferred from homology"/>
<dbReference type="PROSITE" id="PS50983">
    <property type="entry name" value="FE_B12_PBP"/>
    <property type="match status" value="1"/>
</dbReference>
<dbReference type="SUPFAM" id="SSF53807">
    <property type="entry name" value="Helical backbone' metal receptor"/>
    <property type="match status" value="1"/>
</dbReference>
<keyword evidence="5" id="KW-1185">Reference proteome</keyword>
<comment type="caution">
    <text evidence="4">The sequence shown here is derived from an EMBL/GenBank/DDBJ whole genome shotgun (WGS) entry which is preliminary data.</text>
</comment>
<reference evidence="4 5" key="1">
    <citation type="submission" date="2024-06" db="EMBL/GenBank/DDBJ databases">
        <title>The Natural Products Discovery Center: Release of the First 8490 Sequenced Strains for Exploring Actinobacteria Biosynthetic Diversity.</title>
        <authorList>
            <person name="Kalkreuter E."/>
            <person name="Kautsar S.A."/>
            <person name="Yang D."/>
            <person name="Bader C.D."/>
            <person name="Teijaro C.N."/>
            <person name="Fluegel L."/>
            <person name="Davis C.M."/>
            <person name="Simpson J.R."/>
            <person name="Lauterbach L."/>
            <person name="Steele A.D."/>
            <person name="Gui C."/>
            <person name="Meng S."/>
            <person name="Li G."/>
            <person name="Viehrig K."/>
            <person name="Ye F."/>
            <person name="Su P."/>
            <person name="Kiefer A.F."/>
            <person name="Nichols A."/>
            <person name="Cepeda A.J."/>
            <person name="Yan W."/>
            <person name="Fan B."/>
            <person name="Jiang Y."/>
            <person name="Adhikari A."/>
            <person name="Zheng C.-J."/>
            <person name="Schuster L."/>
            <person name="Cowan T.M."/>
            <person name="Smanski M.J."/>
            <person name="Chevrette M.G."/>
            <person name="De Carvalho L.P.S."/>
            <person name="Shen B."/>
        </authorList>
    </citation>
    <scope>NUCLEOTIDE SEQUENCE [LARGE SCALE GENOMIC DNA]</scope>
    <source>
        <strain evidence="4 5">NPDC000837</strain>
    </source>
</reference>
<evidence type="ECO:0000256" key="1">
    <source>
        <dbReference type="ARBA" id="ARBA00008814"/>
    </source>
</evidence>
<dbReference type="PANTHER" id="PTHR30535:SF34">
    <property type="entry name" value="MOLYBDATE-BINDING PROTEIN MOLA"/>
    <property type="match status" value="1"/>
</dbReference>
<evidence type="ECO:0000313" key="4">
    <source>
        <dbReference type="EMBL" id="MER6612672.1"/>
    </source>
</evidence>
<dbReference type="Gene3D" id="3.40.50.1980">
    <property type="entry name" value="Nitrogenase molybdenum iron protein domain"/>
    <property type="match status" value="2"/>
</dbReference>
<keyword evidence="2" id="KW-0732">Signal</keyword>
<evidence type="ECO:0000256" key="2">
    <source>
        <dbReference type="SAM" id="SignalP"/>
    </source>
</evidence>
<evidence type="ECO:0000259" key="3">
    <source>
        <dbReference type="PROSITE" id="PS50983"/>
    </source>
</evidence>
<dbReference type="PANTHER" id="PTHR30535">
    <property type="entry name" value="VITAMIN B12-BINDING PROTEIN"/>
    <property type="match status" value="1"/>
</dbReference>
<dbReference type="EMBL" id="JBEPBX010000003">
    <property type="protein sequence ID" value="MER6612672.1"/>
    <property type="molecule type" value="Genomic_DNA"/>
</dbReference>
<dbReference type="Proteomes" id="UP001445472">
    <property type="component" value="Unassembled WGS sequence"/>
</dbReference>